<evidence type="ECO:0000313" key="3">
    <source>
        <dbReference type="EMBL" id="TWU22287.1"/>
    </source>
</evidence>
<evidence type="ECO:0000259" key="2">
    <source>
        <dbReference type="Pfam" id="PF00582"/>
    </source>
</evidence>
<proteinExistence type="inferred from homology"/>
<feature type="domain" description="UspA" evidence="2">
    <location>
        <begin position="2"/>
        <end position="141"/>
    </location>
</feature>
<dbReference type="InterPro" id="IPR051688">
    <property type="entry name" value="USP_A"/>
</dbReference>
<reference evidence="3 4" key="1">
    <citation type="submission" date="2019-02" db="EMBL/GenBank/DDBJ databases">
        <title>Deep-cultivation of Planctomycetes and their phenomic and genomic characterization uncovers novel biology.</title>
        <authorList>
            <person name="Wiegand S."/>
            <person name="Jogler M."/>
            <person name="Boedeker C."/>
            <person name="Pinto D."/>
            <person name="Vollmers J."/>
            <person name="Rivas-Marin E."/>
            <person name="Kohn T."/>
            <person name="Peeters S.H."/>
            <person name="Heuer A."/>
            <person name="Rast P."/>
            <person name="Oberbeckmann S."/>
            <person name="Bunk B."/>
            <person name="Jeske O."/>
            <person name="Meyerdierks A."/>
            <person name="Storesund J.E."/>
            <person name="Kallscheuer N."/>
            <person name="Luecker S."/>
            <person name="Lage O.M."/>
            <person name="Pohl T."/>
            <person name="Merkel B.J."/>
            <person name="Hornburger P."/>
            <person name="Mueller R.-W."/>
            <person name="Bruemmer F."/>
            <person name="Labrenz M."/>
            <person name="Spormann A.M."/>
            <person name="Op Den Camp H."/>
            <person name="Overmann J."/>
            <person name="Amann R."/>
            <person name="Jetten M.S.M."/>
            <person name="Mascher T."/>
            <person name="Medema M.H."/>
            <person name="Devos D.P."/>
            <person name="Kaster A.-K."/>
            <person name="Ovreas L."/>
            <person name="Rohde M."/>
            <person name="Galperin M.Y."/>
            <person name="Jogler C."/>
        </authorList>
    </citation>
    <scope>NUCLEOTIDE SEQUENCE [LARGE SCALE GENOMIC DNA]</scope>
    <source>
        <strain evidence="3 4">Pla52o</strain>
    </source>
</reference>
<dbReference type="PANTHER" id="PTHR43010">
    <property type="entry name" value="UNIVERSAL STRESS PROTEIN SLR1230"/>
    <property type="match status" value="1"/>
</dbReference>
<keyword evidence="4" id="KW-1185">Reference proteome</keyword>
<dbReference type="Proteomes" id="UP000316304">
    <property type="component" value="Unassembled WGS sequence"/>
</dbReference>
<comment type="caution">
    <text evidence="3">The sequence shown here is derived from an EMBL/GenBank/DDBJ whole genome shotgun (WGS) entry which is preliminary data.</text>
</comment>
<dbReference type="EMBL" id="SJPT01000005">
    <property type="protein sequence ID" value="TWU22287.1"/>
    <property type="molecule type" value="Genomic_DNA"/>
</dbReference>
<evidence type="ECO:0000313" key="4">
    <source>
        <dbReference type="Proteomes" id="UP000316304"/>
    </source>
</evidence>
<dbReference type="InterPro" id="IPR006016">
    <property type="entry name" value="UspA"/>
</dbReference>
<name>A0A5C6CEW2_9BACT</name>
<organism evidence="3 4">
    <name type="scientific">Novipirellula galeiformis</name>
    <dbReference type="NCBI Taxonomy" id="2528004"/>
    <lineage>
        <taxon>Bacteria</taxon>
        <taxon>Pseudomonadati</taxon>
        <taxon>Planctomycetota</taxon>
        <taxon>Planctomycetia</taxon>
        <taxon>Pirellulales</taxon>
        <taxon>Pirellulaceae</taxon>
        <taxon>Novipirellula</taxon>
    </lineage>
</organism>
<dbReference type="InterPro" id="IPR006015">
    <property type="entry name" value="Universal_stress_UspA"/>
</dbReference>
<accession>A0A5C6CEW2</accession>
<dbReference type="Pfam" id="PF00582">
    <property type="entry name" value="Usp"/>
    <property type="match status" value="2"/>
</dbReference>
<protein>
    <submittedName>
        <fullName evidence="3">Putative universal stress protein</fullName>
    </submittedName>
</protein>
<dbReference type="PRINTS" id="PR01438">
    <property type="entry name" value="UNVRSLSTRESS"/>
</dbReference>
<comment type="similarity">
    <text evidence="1">Belongs to the universal stress protein A family.</text>
</comment>
<gene>
    <name evidence="3" type="ORF">Pla52o_33430</name>
</gene>
<sequence length="305" mass="33642">MHKVLLAVDGSAASDEAAYQVACLAHHDRWDVTVLTVVQRPYRLDSDGVVEAFEKACDQDREFAVEHYGKISAIFDGANVSIGQRIENGSVNETIIETADEIGADLIVVGAKGRSQISRVLLGSVSDHVATHAHCSVWVVRPSDREVTERGSRVCLTYDGRVPSQAALKEIAEIAWRHDTEFHVLCVASYLYNFFGELREDSDAASQYNAYLKQAQEQLLGVAPQAQTHLLESEHVGEGIVMFAEQNDIDLLVLGETPRYGLSRFLLGSTSRYALRHARCSVWITRNRLFQGADPVASAEQAVVE</sequence>
<feature type="domain" description="UspA" evidence="2">
    <location>
        <begin position="153"/>
        <end position="286"/>
    </location>
</feature>
<dbReference type="InterPro" id="IPR014729">
    <property type="entry name" value="Rossmann-like_a/b/a_fold"/>
</dbReference>
<dbReference type="OrthoDB" id="6368426at2"/>
<dbReference type="AlphaFoldDB" id="A0A5C6CEW2"/>
<dbReference type="SUPFAM" id="SSF52402">
    <property type="entry name" value="Adenine nucleotide alpha hydrolases-like"/>
    <property type="match status" value="2"/>
</dbReference>
<dbReference type="CDD" id="cd00293">
    <property type="entry name" value="USP-like"/>
    <property type="match status" value="2"/>
</dbReference>
<evidence type="ECO:0000256" key="1">
    <source>
        <dbReference type="ARBA" id="ARBA00008791"/>
    </source>
</evidence>
<dbReference type="PANTHER" id="PTHR43010:SF1">
    <property type="entry name" value="USPA DOMAIN-CONTAINING PROTEIN"/>
    <property type="match status" value="1"/>
</dbReference>
<dbReference type="Gene3D" id="3.40.50.620">
    <property type="entry name" value="HUPs"/>
    <property type="match status" value="2"/>
</dbReference>